<keyword evidence="1" id="KW-1133">Transmembrane helix</keyword>
<feature type="transmembrane region" description="Helical" evidence="1">
    <location>
        <begin position="97"/>
        <end position="120"/>
    </location>
</feature>
<keyword evidence="1" id="KW-0472">Membrane</keyword>
<feature type="signal peptide" evidence="2">
    <location>
        <begin position="1"/>
        <end position="31"/>
    </location>
</feature>
<evidence type="ECO:0000313" key="3">
    <source>
        <dbReference type="EMBL" id="KKS21219.1"/>
    </source>
</evidence>
<dbReference type="AlphaFoldDB" id="A0A0G0X848"/>
<comment type="caution">
    <text evidence="3">The sequence shown here is derived from an EMBL/GenBank/DDBJ whole genome shotgun (WGS) entry which is preliminary data.</text>
</comment>
<keyword evidence="2" id="KW-0732">Signal</keyword>
<dbReference type="EMBL" id="LCBX01000006">
    <property type="protein sequence ID" value="KKS21219.1"/>
    <property type="molecule type" value="Genomic_DNA"/>
</dbReference>
<evidence type="ECO:0000256" key="1">
    <source>
        <dbReference type="SAM" id="Phobius"/>
    </source>
</evidence>
<reference evidence="3 4" key="1">
    <citation type="journal article" date="2015" name="Nature">
        <title>rRNA introns, odd ribosomes, and small enigmatic genomes across a large radiation of phyla.</title>
        <authorList>
            <person name="Brown C.T."/>
            <person name="Hug L.A."/>
            <person name="Thomas B.C."/>
            <person name="Sharon I."/>
            <person name="Castelle C.J."/>
            <person name="Singh A."/>
            <person name="Wilkins M.J."/>
            <person name="Williams K.H."/>
            <person name="Banfield J.F."/>
        </authorList>
    </citation>
    <scope>NUCLEOTIDE SEQUENCE [LARGE SCALE GENOMIC DNA]</scope>
</reference>
<name>A0A0G0X848_UNCKA</name>
<dbReference type="Proteomes" id="UP000034507">
    <property type="component" value="Unassembled WGS sequence"/>
</dbReference>
<protein>
    <submittedName>
        <fullName evidence="3">Uncharacterized protein</fullName>
    </submittedName>
</protein>
<evidence type="ECO:0000256" key="2">
    <source>
        <dbReference type="SAM" id="SignalP"/>
    </source>
</evidence>
<organism evidence="3 4">
    <name type="scientific">candidate division WWE3 bacterium GW2011_GWC1_41_7</name>
    <dbReference type="NCBI Taxonomy" id="1619119"/>
    <lineage>
        <taxon>Bacteria</taxon>
        <taxon>Katanobacteria</taxon>
    </lineage>
</organism>
<proteinExistence type="predicted"/>
<sequence>MTKLYQKLGTNFRFILSFVFVAIFMSGNARAAFTICDPTKDYGTCTDFSKLLILIFNFLIPTGIAAGLFFIIKAGYTLMTSEGNPQKTTEGKEDLTAAVVGTLFIALSLVTLRIIISVVLGEKPF</sequence>
<accession>A0A0G0X848</accession>
<feature type="transmembrane region" description="Helical" evidence="1">
    <location>
        <begin position="55"/>
        <end position="76"/>
    </location>
</feature>
<keyword evidence="1" id="KW-0812">Transmembrane</keyword>
<feature type="chain" id="PRO_5002535250" evidence="2">
    <location>
        <begin position="32"/>
        <end position="125"/>
    </location>
</feature>
<gene>
    <name evidence="3" type="ORF">UU77_C0006G0006</name>
</gene>
<evidence type="ECO:0000313" key="4">
    <source>
        <dbReference type="Proteomes" id="UP000034507"/>
    </source>
</evidence>